<evidence type="ECO:0000313" key="3">
    <source>
        <dbReference type="Proteomes" id="UP001208570"/>
    </source>
</evidence>
<dbReference type="EMBL" id="JAODUP010000554">
    <property type="protein sequence ID" value="KAK2147421.1"/>
    <property type="molecule type" value="Genomic_DNA"/>
</dbReference>
<feature type="region of interest" description="Disordered" evidence="1">
    <location>
        <begin position="421"/>
        <end position="493"/>
    </location>
</feature>
<feature type="compositionally biased region" description="Acidic residues" evidence="1">
    <location>
        <begin position="310"/>
        <end position="320"/>
    </location>
</feature>
<dbReference type="Gene3D" id="1.20.1270.60">
    <property type="entry name" value="Arfaptin homology (AH) domain/BAR domain"/>
    <property type="match status" value="1"/>
</dbReference>
<feature type="region of interest" description="Disordered" evidence="1">
    <location>
        <begin position="334"/>
        <end position="406"/>
    </location>
</feature>
<proteinExistence type="predicted"/>
<reference evidence="2" key="1">
    <citation type="journal article" date="2023" name="Mol. Biol. Evol.">
        <title>Third-Generation Sequencing Reveals the Adaptive Role of the Epigenome in Three Deep-Sea Polychaetes.</title>
        <authorList>
            <person name="Perez M."/>
            <person name="Aroh O."/>
            <person name="Sun Y."/>
            <person name="Lan Y."/>
            <person name="Juniper S.K."/>
            <person name="Young C.R."/>
            <person name="Angers B."/>
            <person name="Qian P.Y."/>
        </authorList>
    </citation>
    <scope>NUCLEOTIDE SEQUENCE</scope>
    <source>
        <strain evidence="2">P08H-3</strain>
    </source>
</reference>
<keyword evidence="3" id="KW-1185">Reference proteome</keyword>
<accession>A0AAD9J6K0</accession>
<feature type="region of interest" description="Disordered" evidence="1">
    <location>
        <begin position="305"/>
        <end position="324"/>
    </location>
</feature>
<feature type="region of interest" description="Disordered" evidence="1">
    <location>
        <begin position="251"/>
        <end position="299"/>
    </location>
</feature>
<feature type="compositionally biased region" description="Acidic residues" evidence="1">
    <location>
        <begin position="337"/>
        <end position="350"/>
    </location>
</feature>
<evidence type="ECO:0000313" key="2">
    <source>
        <dbReference type="EMBL" id="KAK2147421.1"/>
    </source>
</evidence>
<feature type="compositionally biased region" description="Low complexity" evidence="1">
    <location>
        <begin position="459"/>
        <end position="484"/>
    </location>
</feature>
<comment type="caution">
    <text evidence="2">The sequence shown here is derived from an EMBL/GenBank/DDBJ whole genome shotgun (WGS) entry which is preliminary data.</text>
</comment>
<sequence>MAFPIQRKMALISPKKGLMGHSAISMVKKAVAGINDTTTPYHKTLFMEKCLVQALDKYVLSKVEGADAWTAFMQQEPNRVIRSLYLRLAELDRMWVILQQRYRLELPEQRKIFKQLLLGEQEIAKLRKQAGSTATKVAQMQRKKQGLKCYVYFQAVRLDKRAQKKHAIAVDNHRKYKYNEVKKMLKRLAEVELQLHRDCCRISEVKSQLCDMYLEESLSKLDETTINQVSKKSAAILNSLCKELGIATVKENQPDRHVRTSSAQLRPPNPHLPDRPLPSAPSHSSLMKTHSVSSQEDEFDFEACYKPIPDEDDSDDDDYEPNYIYNFDGKNIIKDVDDVDDDDDDDDEYEYVPPEVGHTWKSFADDDKAPDEPPQYLDMLGDNTKEYQNSQQRTGNNRGVIRSKSSIEDDIFGSISSLQLERRNLNDKQRSKSGTPDDETEQEWYGHLWQSGTATGNRSSGSSAVSSRSGKSTSSSIGSEPSSGNCVEMLLGF</sequence>
<feature type="compositionally biased region" description="Polar residues" evidence="1">
    <location>
        <begin position="281"/>
        <end position="294"/>
    </location>
</feature>
<dbReference type="InterPro" id="IPR027267">
    <property type="entry name" value="AH/BAR_dom_sf"/>
</dbReference>
<name>A0AAD9J6K0_9ANNE</name>
<feature type="compositionally biased region" description="Polar residues" evidence="1">
    <location>
        <begin position="386"/>
        <end position="397"/>
    </location>
</feature>
<organism evidence="2 3">
    <name type="scientific">Paralvinella palmiformis</name>
    <dbReference type="NCBI Taxonomy" id="53620"/>
    <lineage>
        <taxon>Eukaryota</taxon>
        <taxon>Metazoa</taxon>
        <taxon>Spiralia</taxon>
        <taxon>Lophotrochozoa</taxon>
        <taxon>Annelida</taxon>
        <taxon>Polychaeta</taxon>
        <taxon>Sedentaria</taxon>
        <taxon>Canalipalpata</taxon>
        <taxon>Terebellida</taxon>
        <taxon>Terebelliformia</taxon>
        <taxon>Alvinellidae</taxon>
        <taxon>Paralvinella</taxon>
    </lineage>
</organism>
<feature type="compositionally biased region" description="Pro residues" evidence="1">
    <location>
        <begin position="267"/>
        <end position="279"/>
    </location>
</feature>
<feature type="compositionally biased region" description="Basic and acidic residues" evidence="1">
    <location>
        <begin position="421"/>
        <end position="430"/>
    </location>
</feature>
<gene>
    <name evidence="2" type="ORF">LSH36_554g01021</name>
</gene>
<protein>
    <submittedName>
        <fullName evidence="2">Uncharacterized protein</fullName>
    </submittedName>
</protein>
<evidence type="ECO:0000256" key="1">
    <source>
        <dbReference type="SAM" id="MobiDB-lite"/>
    </source>
</evidence>
<dbReference type="Proteomes" id="UP001208570">
    <property type="component" value="Unassembled WGS sequence"/>
</dbReference>
<dbReference type="AlphaFoldDB" id="A0AAD9J6K0"/>